<dbReference type="GO" id="GO:0071424">
    <property type="term" value="F:rRNA (cytosine-N4-)-methyltransferase activity"/>
    <property type="evidence" value="ECO:0007669"/>
    <property type="project" value="UniProtKB-UniRule"/>
</dbReference>
<dbReference type="PANTHER" id="PTHR11265">
    <property type="entry name" value="S-ADENOSYL-METHYLTRANSFERASE MRAW"/>
    <property type="match status" value="1"/>
</dbReference>
<keyword evidence="2 7" id="KW-0963">Cytoplasm</keyword>
<dbReference type="EMBL" id="JAFBDQ010000020">
    <property type="protein sequence ID" value="MBM7557942.1"/>
    <property type="molecule type" value="Genomic_DNA"/>
</dbReference>
<proteinExistence type="inferred from homology"/>
<feature type="binding site" evidence="7">
    <location>
        <begin position="33"/>
        <end position="35"/>
    </location>
    <ligand>
        <name>S-adenosyl-L-methionine</name>
        <dbReference type="ChEBI" id="CHEBI:59789"/>
    </ligand>
</feature>
<keyword evidence="4 7" id="KW-0489">Methyltransferase</keyword>
<feature type="binding site" evidence="7">
    <location>
        <position position="80"/>
    </location>
    <ligand>
        <name>S-adenosyl-L-methionine</name>
        <dbReference type="ChEBI" id="CHEBI:59789"/>
    </ligand>
</feature>
<evidence type="ECO:0000313" key="9">
    <source>
        <dbReference type="Proteomes" id="UP000774000"/>
    </source>
</evidence>
<protein>
    <recommendedName>
        <fullName evidence="7">Ribosomal RNA small subunit methyltransferase H</fullName>
        <ecNumber evidence="7">2.1.1.199</ecNumber>
    </recommendedName>
    <alternativeName>
        <fullName evidence="7">16S rRNA m(4)C1402 methyltransferase</fullName>
    </alternativeName>
    <alternativeName>
        <fullName evidence="7">rRNA (cytosine-N(4)-)-methyltransferase RsmH</fullName>
    </alternativeName>
</protein>
<evidence type="ECO:0000256" key="4">
    <source>
        <dbReference type="ARBA" id="ARBA00022603"/>
    </source>
</evidence>
<dbReference type="AlphaFoldDB" id="A0A938XYC7"/>
<sequence>MDFEHEAVLLTEVIDNLKIKEQGIYVDCTIGGAGHSKEIAQHLNSEGQIIGIDQDQAAIEAAAENLSATAPKIDLIRDNYSNLDTILRELDIAEVDGFLFDLGVSSHQLDEPERGFSYRYDAPLDMRMDQRQEQTAADIVNNYSKKQLTEIISEYGEENWAQRIASFIVEQRKEETIETTLELVELIKNAIPASARRSGGHPAKRTFQALRIAVNNELEIIETAIKDAVNKLKVGGRICIISFHSLEDRIVKHTFKDLAQDCICPPKMPVCGCDEEAEIKIITKSSITASEEELEENYRARSAKLRVAEKK</sequence>
<dbReference type="InterPro" id="IPR029063">
    <property type="entry name" value="SAM-dependent_MTases_sf"/>
</dbReference>
<dbReference type="Proteomes" id="UP000774000">
    <property type="component" value="Unassembled WGS sequence"/>
</dbReference>
<dbReference type="GO" id="GO:0005737">
    <property type="term" value="C:cytoplasm"/>
    <property type="evidence" value="ECO:0007669"/>
    <property type="project" value="UniProtKB-SubCell"/>
</dbReference>
<dbReference type="SUPFAM" id="SSF53335">
    <property type="entry name" value="S-adenosyl-L-methionine-dependent methyltransferases"/>
    <property type="match status" value="1"/>
</dbReference>
<evidence type="ECO:0000313" key="8">
    <source>
        <dbReference type="EMBL" id="MBM7557942.1"/>
    </source>
</evidence>
<dbReference type="NCBIfam" id="TIGR00006">
    <property type="entry name" value="16S rRNA (cytosine(1402)-N(4))-methyltransferase RsmH"/>
    <property type="match status" value="1"/>
</dbReference>
<keyword evidence="6 7" id="KW-0949">S-adenosyl-L-methionine</keyword>
<dbReference type="SUPFAM" id="SSF81799">
    <property type="entry name" value="Putative methyltransferase TM0872, insert domain"/>
    <property type="match status" value="1"/>
</dbReference>
<organism evidence="8 9">
    <name type="scientific">Halanaerobacter jeridensis</name>
    <dbReference type="NCBI Taxonomy" id="706427"/>
    <lineage>
        <taxon>Bacteria</taxon>
        <taxon>Bacillati</taxon>
        <taxon>Bacillota</taxon>
        <taxon>Clostridia</taxon>
        <taxon>Halanaerobiales</taxon>
        <taxon>Halobacteroidaceae</taxon>
        <taxon>Halanaerobacter</taxon>
    </lineage>
</organism>
<keyword evidence="9" id="KW-1185">Reference proteome</keyword>
<evidence type="ECO:0000256" key="3">
    <source>
        <dbReference type="ARBA" id="ARBA00022552"/>
    </source>
</evidence>
<reference evidence="8" key="1">
    <citation type="submission" date="2021-01" db="EMBL/GenBank/DDBJ databases">
        <title>Genomic Encyclopedia of Type Strains, Phase IV (KMG-IV): sequencing the most valuable type-strain genomes for metagenomic binning, comparative biology and taxonomic classification.</title>
        <authorList>
            <person name="Goeker M."/>
        </authorList>
    </citation>
    <scope>NUCLEOTIDE SEQUENCE</scope>
    <source>
        <strain evidence="8">DSM 23230</strain>
    </source>
</reference>
<dbReference type="EC" id="2.1.1.199" evidence="7"/>
<comment type="catalytic activity">
    <reaction evidence="7">
        <text>cytidine(1402) in 16S rRNA + S-adenosyl-L-methionine = N(4)-methylcytidine(1402) in 16S rRNA + S-adenosyl-L-homocysteine + H(+)</text>
        <dbReference type="Rhea" id="RHEA:42928"/>
        <dbReference type="Rhea" id="RHEA-COMP:10286"/>
        <dbReference type="Rhea" id="RHEA-COMP:10287"/>
        <dbReference type="ChEBI" id="CHEBI:15378"/>
        <dbReference type="ChEBI" id="CHEBI:57856"/>
        <dbReference type="ChEBI" id="CHEBI:59789"/>
        <dbReference type="ChEBI" id="CHEBI:74506"/>
        <dbReference type="ChEBI" id="CHEBI:82748"/>
        <dbReference type="EC" id="2.1.1.199"/>
    </reaction>
</comment>
<dbReference type="Gene3D" id="3.40.50.150">
    <property type="entry name" value="Vaccinia Virus protein VP39"/>
    <property type="match status" value="1"/>
</dbReference>
<dbReference type="InterPro" id="IPR023397">
    <property type="entry name" value="SAM-dep_MeTrfase_MraW_recog"/>
</dbReference>
<name>A0A938XYC7_9FIRM</name>
<dbReference type="FunFam" id="1.10.150.170:FF:000001">
    <property type="entry name" value="Ribosomal RNA small subunit methyltransferase H"/>
    <property type="match status" value="1"/>
</dbReference>
<dbReference type="GO" id="GO:0070475">
    <property type="term" value="P:rRNA base methylation"/>
    <property type="evidence" value="ECO:0007669"/>
    <property type="project" value="UniProtKB-UniRule"/>
</dbReference>
<dbReference type="InterPro" id="IPR002903">
    <property type="entry name" value="RsmH"/>
</dbReference>
<evidence type="ECO:0000256" key="6">
    <source>
        <dbReference type="ARBA" id="ARBA00022691"/>
    </source>
</evidence>
<keyword evidence="5 7" id="KW-0808">Transferase</keyword>
<evidence type="ECO:0000256" key="7">
    <source>
        <dbReference type="HAMAP-Rule" id="MF_01007"/>
    </source>
</evidence>
<comment type="function">
    <text evidence="7">Specifically methylates the N4 position of cytidine in position 1402 (C1402) of 16S rRNA.</text>
</comment>
<dbReference type="PANTHER" id="PTHR11265:SF0">
    <property type="entry name" value="12S RRNA N4-METHYLCYTIDINE METHYLTRANSFERASE"/>
    <property type="match status" value="1"/>
</dbReference>
<comment type="caution">
    <text evidence="8">The sequence shown here is derived from an EMBL/GenBank/DDBJ whole genome shotgun (WGS) entry which is preliminary data.</text>
</comment>
<evidence type="ECO:0000256" key="5">
    <source>
        <dbReference type="ARBA" id="ARBA00022679"/>
    </source>
</evidence>
<comment type="similarity">
    <text evidence="1 7">Belongs to the methyltransferase superfamily. RsmH family.</text>
</comment>
<dbReference type="PIRSF" id="PIRSF004486">
    <property type="entry name" value="MraW"/>
    <property type="match status" value="1"/>
</dbReference>
<dbReference type="Pfam" id="PF01795">
    <property type="entry name" value="Methyltransf_5"/>
    <property type="match status" value="1"/>
</dbReference>
<feature type="binding site" evidence="7">
    <location>
        <position position="53"/>
    </location>
    <ligand>
        <name>S-adenosyl-L-methionine</name>
        <dbReference type="ChEBI" id="CHEBI:59789"/>
    </ligand>
</feature>
<feature type="binding site" evidence="7">
    <location>
        <position position="108"/>
    </location>
    <ligand>
        <name>S-adenosyl-L-methionine</name>
        <dbReference type="ChEBI" id="CHEBI:59789"/>
    </ligand>
</feature>
<feature type="binding site" evidence="7">
    <location>
        <position position="101"/>
    </location>
    <ligand>
        <name>S-adenosyl-L-methionine</name>
        <dbReference type="ChEBI" id="CHEBI:59789"/>
    </ligand>
</feature>
<evidence type="ECO:0000256" key="1">
    <source>
        <dbReference type="ARBA" id="ARBA00010396"/>
    </source>
</evidence>
<dbReference type="Gene3D" id="1.10.150.170">
    <property type="entry name" value="Putative methyltransferase TM0872, insert domain"/>
    <property type="match status" value="1"/>
</dbReference>
<evidence type="ECO:0000256" key="2">
    <source>
        <dbReference type="ARBA" id="ARBA00022490"/>
    </source>
</evidence>
<accession>A0A938XYC7</accession>
<dbReference type="RefSeq" id="WP_204702856.1">
    <property type="nucleotide sequence ID" value="NZ_JAFBDQ010000020.1"/>
</dbReference>
<comment type="subcellular location">
    <subcellularLocation>
        <location evidence="7">Cytoplasm</location>
    </subcellularLocation>
</comment>
<keyword evidence="3 7" id="KW-0698">rRNA processing</keyword>
<gene>
    <name evidence="7" type="primary">rsmH</name>
    <name evidence="8" type="ORF">JOC47_002810</name>
</gene>
<dbReference type="HAMAP" id="MF_01007">
    <property type="entry name" value="16SrRNA_methyltr_H"/>
    <property type="match status" value="1"/>
</dbReference>